<evidence type="ECO:0000259" key="3">
    <source>
        <dbReference type="SMART" id="SM01091"/>
    </source>
</evidence>
<dbReference type="InterPro" id="IPR046342">
    <property type="entry name" value="CBS_dom_sf"/>
</dbReference>
<feature type="domain" description="Transporter-associated" evidence="3">
    <location>
        <begin position="50"/>
        <end position="128"/>
    </location>
</feature>
<evidence type="ECO:0000313" key="4">
    <source>
        <dbReference type="EMBL" id="GAH19242.1"/>
    </source>
</evidence>
<dbReference type="InterPro" id="IPR036318">
    <property type="entry name" value="FAD-bd_PCMH-like_sf"/>
</dbReference>
<proteinExistence type="predicted"/>
<keyword evidence="1" id="KW-0677">Repeat</keyword>
<dbReference type="GO" id="GO:0050660">
    <property type="term" value="F:flavin adenine dinucleotide binding"/>
    <property type="evidence" value="ECO:0007669"/>
    <property type="project" value="InterPro"/>
</dbReference>
<dbReference type="SUPFAM" id="SSF54631">
    <property type="entry name" value="CBS-domain pair"/>
    <property type="match status" value="1"/>
</dbReference>
<dbReference type="AlphaFoldDB" id="X1DGC4"/>
<dbReference type="InterPro" id="IPR005170">
    <property type="entry name" value="Transptr-assoc_dom"/>
</dbReference>
<evidence type="ECO:0000256" key="1">
    <source>
        <dbReference type="ARBA" id="ARBA00022737"/>
    </source>
</evidence>
<evidence type="ECO:0000256" key="2">
    <source>
        <dbReference type="ARBA" id="ARBA00023122"/>
    </source>
</evidence>
<sequence length="140" mass="15880">MDIFQKDRIQIAIAIDEYGGTAGLITMEDVVEEVVGEIIDEYDKEIKLFEMTGDNIVIADAIISIDKINEILNIEIPENGFETLGGFIFDLLGRVPRKGEKIKYQNCQMIIEQVVKNRIRRIKIIKELPQTESNIPGKDA</sequence>
<gene>
    <name evidence="4" type="ORF">S03H2_01084</name>
</gene>
<dbReference type="PANTHER" id="PTHR22777">
    <property type="entry name" value="HEMOLYSIN-RELATED"/>
    <property type="match status" value="1"/>
</dbReference>
<dbReference type="SMART" id="SM01091">
    <property type="entry name" value="CorC_HlyC"/>
    <property type="match status" value="1"/>
</dbReference>
<dbReference type="PANTHER" id="PTHR22777:SF17">
    <property type="entry name" value="UPF0053 PROTEIN SLL0260"/>
    <property type="match status" value="1"/>
</dbReference>
<dbReference type="SUPFAM" id="SSF56176">
    <property type="entry name" value="FAD-binding/transporter-associated domain-like"/>
    <property type="match status" value="1"/>
</dbReference>
<dbReference type="Gene3D" id="3.90.1280.20">
    <property type="match status" value="1"/>
</dbReference>
<dbReference type="EMBL" id="BARU01000292">
    <property type="protein sequence ID" value="GAH19242.1"/>
    <property type="molecule type" value="Genomic_DNA"/>
</dbReference>
<dbReference type="Gene3D" id="3.30.465.10">
    <property type="match status" value="1"/>
</dbReference>
<accession>X1DGC4</accession>
<comment type="caution">
    <text evidence="4">The sequence shown here is derived from an EMBL/GenBank/DDBJ whole genome shotgun (WGS) entry which is preliminary data.</text>
</comment>
<dbReference type="GO" id="GO:0005886">
    <property type="term" value="C:plasma membrane"/>
    <property type="evidence" value="ECO:0007669"/>
    <property type="project" value="TreeGrafter"/>
</dbReference>
<dbReference type="Pfam" id="PF03471">
    <property type="entry name" value="CorC_HlyC"/>
    <property type="match status" value="1"/>
</dbReference>
<reference evidence="4" key="1">
    <citation type="journal article" date="2014" name="Front. Microbiol.">
        <title>High frequency of phylogenetically diverse reductive dehalogenase-homologous genes in deep subseafloor sedimentary metagenomes.</title>
        <authorList>
            <person name="Kawai M."/>
            <person name="Futagami T."/>
            <person name="Toyoda A."/>
            <person name="Takaki Y."/>
            <person name="Nishi S."/>
            <person name="Hori S."/>
            <person name="Arai W."/>
            <person name="Tsubouchi T."/>
            <person name="Morono Y."/>
            <person name="Uchiyama I."/>
            <person name="Ito T."/>
            <person name="Fujiyama A."/>
            <person name="Inagaki F."/>
            <person name="Takami H."/>
        </authorList>
    </citation>
    <scope>NUCLEOTIDE SEQUENCE</scope>
    <source>
        <strain evidence="4">Expedition CK06-06</strain>
    </source>
</reference>
<keyword evidence="2" id="KW-0129">CBS domain</keyword>
<protein>
    <recommendedName>
        <fullName evidence="3">Transporter-associated domain-containing protein</fullName>
    </recommendedName>
</protein>
<organism evidence="4">
    <name type="scientific">marine sediment metagenome</name>
    <dbReference type="NCBI Taxonomy" id="412755"/>
    <lineage>
        <taxon>unclassified sequences</taxon>
        <taxon>metagenomes</taxon>
        <taxon>ecological metagenomes</taxon>
    </lineage>
</organism>
<name>X1DGC4_9ZZZZ</name>
<dbReference type="InterPro" id="IPR016169">
    <property type="entry name" value="FAD-bd_PCMH_sub2"/>
</dbReference>